<feature type="region of interest" description="Disordered" evidence="1">
    <location>
        <begin position="156"/>
        <end position="177"/>
    </location>
</feature>
<evidence type="ECO:0000313" key="2">
    <source>
        <dbReference type="EMBL" id="MCF7542220.1"/>
    </source>
</evidence>
<proteinExistence type="predicted"/>
<gene>
    <name evidence="2" type="ORF">L4G47_08285</name>
</gene>
<dbReference type="RefSeq" id="WP_237251407.1">
    <property type="nucleotide sequence ID" value="NZ_JAKJXE010000004.1"/>
</dbReference>
<dbReference type="Proteomes" id="UP001162905">
    <property type="component" value="Unassembled WGS sequence"/>
</dbReference>
<sequence length="177" mass="19352">MPAKPPLQRPQAPAALGTFSATVNGHPFITHSLSAMACLRPGRSDPLTCRIWKILATGTVRRHRTMIGLFIDETVPPGNYNLLRNDQITVIYHLTPTRMAKIYHSRDLQQGNLTLLGCDAAAGALHGNFEFAVPTKGFHVTDGLFDLVCDTNAEEHPSIRPAGAPSARRFPAYTTRP</sequence>
<reference evidence="2" key="1">
    <citation type="submission" date="2022-01" db="EMBL/GenBank/DDBJ databases">
        <title>Pseudomonas sp. nov. isolated from Antarctic regolith.</title>
        <authorList>
            <person name="Novakova D."/>
            <person name="Sedlar K."/>
        </authorList>
    </citation>
    <scope>NUCLEOTIDE SEQUENCE</scope>
    <source>
        <strain evidence="2">P2647</strain>
    </source>
</reference>
<keyword evidence="3" id="KW-1185">Reference proteome</keyword>
<name>A0ABS9I352_9PSED</name>
<comment type="caution">
    <text evidence="2">The sequence shown here is derived from an EMBL/GenBank/DDBJ whole genome shotgun (WGS) entry which is preliminary data.</text>
</comment>
<dbReference type="EMBL" id="JAKJXH010000006">
    <property type="protein sequence ID" value="MCF7542220.1"/>
    <property type="molecule type" value="Genomic_DNA"/>
</dbReference>
<protein>
    <submittedName>
        <fullName evidence="2">Uncharacterized protein</fullName>
    </submittedName>
</protein>
<evidence type="ECO:0000256" key="1">
    <source>
        <dbReference type="SAM" id="MobiDB-lite"/>
    </source>
</evidence>
<accession>A0ABS9I352</accession>
<organism evidence="2 3">
    <name type="scientific">Pseudomonas petrae</name>
    <dbReference type="NCBI Taxonomy" id="2912190"/>
    <lineage>
        <taxon>Bacteria</taxon>
        <taxon>Pseudomonadati</taxon>
        <taxon>Pseudomonadota</taxon>
        <taxon>Gammaproteobacteria</taxon>
        <taxon>Pseudomonadales</taxon>
        <taxon>Pseudomonadaceae</taxon>
        <taxon>Pseudomonas</taxon>
    </lineage>
</organism>
<evidence type="ECO:0000313" key="3">
    <source>
        <dbReference type="Proteomes" id="UP001162905"/>
    </source>
</evidence>